<feature type="region of interest" description="Disordered" evidence="1">
    <location>
        <begin position="130"/>
        <end position="174"/>
    </location>
</feature>
<reference evidence="2 3" key="1">
    <citation type="submission" date="2024-04" db="EMBL/GenBank/DDBJ databases">
        <title>Genome assembly C_amara_ONT_v2.</title>
        <authorList>
            <person name="Yant L."/>
            <person name="Moore C."/>
            <person name="Slenker M."/>
        </authorList>
    </citation>
    <scope>NUCLEOTIDE SEQUENCE [LARGE SCALE GENOMIC DNA]</scope>
    <source>
        <tissue evidence="2">Leaf</tissue>
    </source>
</reference>
<sequence length="174" mass="19601">MRDYLSTQDPTEKQVRIKRVRRSVRDLDGGAQGRKTLLRLEPTTNITSDMNKGKCLVYDFEAQTEKPACDIKFMASSIKDGAVNNREAYGVKRAGLGRTMVDGGSNPTVFRAGQGFASSSGVRSTIMKHRRRPSKWKRQAHKTKRNSRVVYKEKSMENGEEEGTTKKKASEEVK</sequence>
<gene>
    <name evidence="2" type="ORF">V5N11_012465</name>
</gene>
<evidence type="ECO:0000256" key="1">
    <source>
        <dbReference type="SAM" id="MobiDB-lite"/>
    </source>
</evidence>
<dbReference type="EMBL" id="JBANAX010000886">
    <property type="protein sequence ID" value="KAL1189849.1"/>
    <property type="molecule type" value="Genomic_DNA"/>
</dbReference>
<evidence type="ECO:0000313" key="2">
    <source>
        <dbReference type="EMBL" id="KAL1189849.1"/>
    </source>
</evidence>
<dbReference type="AlphaFoldDB" id="A0ABD0ZHM6"/>
<feature type="compositionally biased region" description="Basic residues" evidence="1">
    <location>
        <begin position="130"/>
        <end position="147"/>
    </location>
</feature>
<proteinExistence type="predicted"/>
<feature type="compositionally biased region" description="Basic and acidic residues" evidence="1">
    <location>
        <begin position="150"/>
        <end position="174"/>
    </location>
</feature>
<comment type="caution">
    <text evidence="2">The sequence shown here is derived from an EMBL/GenBank/DDBJ whole genome shotgun (WGS) entry which is preliminary data.</text>
</comment>
<dbReference type="Proteomes" id="UP001558713">
    <property type="component" value="Unassembled WGS sequence"/>
</dbReference>
<keyword evidence="3" id="KW-1185">Reference proteome</keyword>
<protein>
    <submittedName>
        <fullName evidence="2">Uncharacterized protein</fullName>
    </submittedName>
</protein>
<organism evidence="2 3">
    <name type="scientific">Cardamine amara subsp. amara</name>
    <dbReference type="NCBI Taxonomy" id="228776"/>
    <lineage>
        <taxon>Eukaryota</taxon>
        <taxon>Viridiplantae</taxon>
        <taxon>Streptophyta</taxon>
        <taxon>Embryophyta</taxon>
        <taxon>Tracheophyta</taxon>
        <taxon>Spermatophyta</taxon>
        <taxon>Magnoliopsida</taxon>
        <taxon>eudicotyledons</taxon>
        <taxon>Gunneridae</taxon>
        <taxon>Pentapetalae</taxon>
        <taxon>rosids</taxon>
        <taxon>malvids</taxon>
        <taxon>Brassicales</taxon>
        <taxon>Brassicaceae</taxon>
        <taxon>Cardamineae</taxon>
        <taxon>Cardamine</taxon>
    </lineage>
</organism>
<accession>A0ABD0ZHM6</accession>
<name>A0ABD0ZHM6_CARAN</name>
<evidence type="ECO:0000313" key="3">
    <source>
        <dbReference type="Proteomes" id="UP001558713"/>
    </source>
</evidence>